<organism evidence="6 7">
    <name type="scientific">Alternaria tenuissima</name>
    <dbReference type="NCBI Taxonomy" id="119927"/>
    <lineage>
        <taxon>Eukaryota</taxon>
        <taxon>Fungi</taxon>
        <taxon>Dikarya</taxon>
        <taxon>Ascomycota</taxon>
        <taxon>Pezizomycotina</taxon>
        <taxon>Dothideomycetes</taxon>
        <taxon>Pleosporomycetidae</taxon>
        <taxon>Pleosporales</taxon>
        <taxon>Pleosporineae</taxon>
        <taxon>Pleosporaceae</taxon>
        <taxon>Alternaria</taxon>
        <taxon>Alternaria sect. Alternaria</taxon>
        <taxon>Alternaria alternata complex</taxon>
    </lineage>
</organism>
<protein>
    <recommendedName>
        <fullName evidence="8">DUF3328 domain-containing protein</fullName>
    </recommendedName>
</protein>
<comment type="caution">
    <text evidence="6">The sequence shown here is derived from an EMBL/GenBank/DDBJ whole genome shotgun (WGS) entry which is preliminary data.</text>
</comment>
<evidence type="ECO:0008006" key="8">
    <source>
        <dbReference type="Google" id="ProtNLM"/>
    </source>
</evidence>
<sequence length="307" mass="34482">MLSLNLFAQKAKSYRRLSTSTEGEGDTCISPGVSAQKEEHDADEDLLLAKRLRRPWHWSCMHICGYLFVALLSFLVGLGLSQLFTLEKEVDGFIAQWGSSHRNIDNVWWSANASFAAEPSLETQETWESIMPQGRGFIQHPKLAKDREVKAIAVFHEIHCLHGLRTAFYKNAYQLAKLQHQQPQARSFPDTGSPHSEPESSSEHHVGHGHDHTSPTVFKPNPFIEALLSAKDEDDDPGHITHCFEYLRQALMCAADTNLEVTHQMVGENGEEFIGTEGWDTARVCRDYEAVKDWAEAWRAGDAGGII</sequence>
<accession>A0A4Q4MWI6</accession>
<dbReference type="Proteomes" id="UP000292402">
    <property type="component" value="Unassembled WGS sequence"/>
</dbReference>
<keyword evidence="5" id="KW-0472">Membrane</keyword>
<evidence type="ECO:0000313" key="7">
    <source>
        <dbReference type="Proteomes" id="UP000292402"/>
    </source>
</evidence>
<keyword evidence="5" id="KW-1133">Transmembrane helix</keyword>
<evidence type="ECO:0000256" key="5">
    <source>
        <dbReference type="SAM" id="Phobius"/>
    </source>
</evidence>
<dbReference type="EMBL" id="PDXA01000001">
    <property type="protein sequence ID" value="RYN61994.1"/>
    <property type="molecule type" value="Genomic_DNA"/>
</dbReference>
<evidence type="ECO:0000256" key="4">
    <source>
        <dbReference type="SAM" id="MobiDB-lite"/>
    </source>
</evidence>
<dbReference type="Pfam" id="PF11807">
    <property type="entry name" value="UstYa"/>
    <property type="match status" value="1"/>
</dbReference>
<dbReference type="PANTHER" id="PTHR33365">
    <property type="entry name" value="YALI0B05434P"/>
    <property type="match status" value="1"/>
</dbReference>
<dbReference type="GO" id="GO:0016491">
    <property type="term" value="F:oxidoreductase activity"/>
    <property type="evidence" value="ECO:0007669"/>
    <property type="project" value="UniProtKB-KW"/>
</dbReference>
<comment type="pathway">
    <text evidence="1">Mycotoxin biosynthesis.</text>
</comment>
<keyword evidence="5" id="KW-0812">Transmembrane</keyword>
<gene>
    <name evidence="6" type="ORF">AA0114_g101</name>
</gene>
<name>A0A4Q4MWI6_9PLEO</name>
<dbReference type="GO" id="GO:0043386">
    <property type="term" value="P:mycotoxin biosynthetic process"/>
    <property type="evidence" value="ECO:0007669"/>
    <property type="project" value="InterPro"/>
</dbReference>
<feature type="region of interest" description="Disordered" evidence="4">
    <location>
        <begin position="180"/>
        <end position="218"/>
    </location>
</feature>
<evidence type="ECO:0000256" key="3">
    <source>
        <dbReference type="ARBA" id="ARBA00035112"/>
    </source>
</evidence>
<evidence type="ECO:0000256" key="2">
    <source>
        <dbReference type="ARBA" id="ARBA00023002"/>
    </source>
</evidence>
<feature type="transmembrane region" description="Helical" evidence="5">
    <location>
        <begin position="60"/>
        <end position="80"/>
    </location>
</feature>
<keyword evidence="2" id="KW-0560">Oxidoreductase</keyword>
<reference evidence="7" key="1">
    <citation type="journal article" date="2019" name="bioRxiv">
        <title>Genomics, evolutionary history and diagnostics of the Alternaria alternata species group including apple and Asian pear pathotypes.</title>
        <authorList>
            <person name="Armitage A.D."/>
            <person name="Cockerton H.M."/>
            <person name="Sreenivasaprasad S."/>
            <person name="Woodhall J.W."/>
            <person name="Lane C.R."/>
            <person name="Harrison R.J."/>
            <person name="Clarkson J.P."/>
        </authorList>
    </citation>
    <scope>NUCLEOTIDE SEQUENCE [LARGE SCALE GENOMIC DNA]</scope>
    <source>
        <strain evidence="7">FERA 1082</strain>
    </source>
</reference>
<dbReference type="InterPro" id="IPR021765">
    <property type="entry name" value="UstYa-like"/>
</dbReference>
<feature type="compositionally biased region" description="Basic and acidic residues" evidence="4">
    <location>
        <begin position="196"/>
        <end position="213"/>
    </location>
</feature>
<evidence type="ECO:0000313" key="6">
    <source>
        <dbReference type="EMBL" id="RYN61994.1"/>
    </source>
</evidence>
<dbReference type="AlphaFoldDB" id="A0A4Q4MWI6"/>
<dbReference type="PANTHER" id="PTHR33365:SF11">
    <property type="entry name" value="TAT PATHWAY SIGNAL SEQUENCE"/>
    <property type="match status" value="1"/>
</dbReference>
<evidence type="ECO:0000256" key="1">
    <source>
        <dbReference type="ARBA" id="ARBA00004685"/>
    </source>
</evidence>
<comment type="similarity">
    <text evidence="3">Belongs to the ustYa family.</text>
</comment>
<proteinExistence type="inferred from homology"/>